<dbReference type="Pfam" id="PF18734">
    <property type="entry name" value="HEPN_AbiU2"/>
    <property type="match status" value="1"/>
</dbReference>
<feature type="domain" description="HEPN AbiU2-like" evidence="1">
    <location>
        <begin position="48"/>
        <end position="166"/>
    </location>
</feature>
<accession>A0ABW5BBZ2</accession>
<name>A0ABW5BBZ2_9BACT</name>
<evidence type="ECO:0000259" key="1">
    <source>
        <dbReference type="Pfam" id="PF18734"/>
    </source>
</evidence>
<dbReference type="EMBL" id="JBHUIV010000025">
    <property type="protein sequence ID" value="MFD2203647.1"/>
    <property type="molecule type" value="Genomic_DNA"/>
</dbReference>
<protein>
    <recommendedName>
        <fullName evidence="1">HEPN AbiU2-like domain-containing protein</fullName>
    </recommendedName>
</protein>
<organism evidence="2 3">
    <name type="scientific">Shivajiella indica</name>
    <dbReference type="NCBI Taxonomy" id="872115"/>
    <lineage>
        <taxon>Bacteria</taxon>
        <taxon>Pseudomonadati</taxon>
        <taxon>Bacteroidota</taxon>
        <taxon>Cytophagia</taxon>
        <taxon>Cytophagales</taxon>
        <taxon>Cyclobacteriaceae</taxon>
        <taxon>Shivajiella</taxon>
    </lineage>
</organism>
<evidence type="ECO:0000313" key="2">
    <source>
        <dbReference type="EMBL" id="MFD2203647.1"/>
    </source>
</evidence>
<dbReference type="RefSeq" id="WP_380806394.1">
    <property type="nucleotide sequence ID" value="NZ_JBHUIV010000025.1"/>
</dbReference>
<keyword evidence="3" id="KW-1185">Reference proteome</keyword>
<comment type="caution">
    <text evidence="2">The sequence shown here is derived from an EMBL/GenBank/DDBJ whole genome shotgun (WGS) entry which is preliminary data.</text>
</comment>
<proteinExistence type="predicted"/>
<dbReference type="InterPro" id="IPR040704">
    <property type="entry name" value="HEPN_AbiU2"/>
</dbReference>
<sequence>MKEEIPKNFKFCELSLFIANKTLLEITSILFHKSKEFKPISKSDTFRFYLFTLHSTFILEITKLMEIEDERRSNNHFASLQKINKKILNIKGNDYSSKFLNNLKKIELIRQSPIFKKILTLRDSKIAHIDKNKKVKPFEFESFSNREIQELFEILNEIKSILNNCLSVYGGEYYLPTITRTANLLTFFEEYRAFAHSRPVEFWKWKSENYKKSL</sequence>
<gene>
    <name evidence="2" type="ORF">ACFSKV_18850</name>
</gene>
<reference evidence="3" key="1">
    <citation type="journal article" date="2019" name="Int. J. Syst. Evol. Microbiol.">
        <title>The Global Catalogue of Microorganisms (GCM) 10K type strain sequencing project: providing services to taxonomists for standard genome sequencing and annotation.</title>
        <authorList>
            <consortium name="The Broad Institute Genomics Platform"/>
            <consortium name="The Broad Institute Genome Sequencing Center for Infectious Disease"/>
            <person name="Wu L."/>
            <person name="Ma J."/>
        </authorList>
    </citation>
    <scope>NUCLEOTIDE SEQUENCE [LARGE SCALE GENOMIC DNA]</scope>
    <source>
        <strain evidence="3">KCTC 19812</strain>
    </source>
</reference>
<evidence type="ECO:0000313" key="3">
    <source>
        <dbReference type="Proteomes" id="UP001597414"/>
    </source>
</evidence>
<dbReference type="Proteomes" id="UP001597414">
    <property type="component" value="Unassembled WGS sequence"/>
</dbReference>